<keyword evidence="2" id="KW-1185">Reference proteome</keyword>
<dbReference type="EMBL" id="JARQWQ010000057">
    <property type="protein sequence ID" value="KAK2556188.1"/>
    <property type="molecule type" value="Genomic_DNA"/>
</dbReference>
<dbReference type="PANTHER" id="PTHR46880:SF5">
    <property type="entry name" value="DUF4371 DOMAIN-CONTAINING PROTEIN"/>
    <property type="match status" value="1"/>
</dbReference>
<gene>
    <name evidence="1" type="ORF">P5673_021790</name>
</gene>
<evidence type="ECO:0000313" key="1">
    <source>
        <dbReference type="EMBL" id="KAK2556188.1"/>
    </source>
</evidence>
<evidence type="ECO:0000313" key="2">
    <source>
        <dbReference type="Proteomes" id="UP001249851"/>
    </source>
</evidence>
<dbReference type="AlphaFoldDB" id="A0AAD9V014"/>
<protein>
    <submittedName>
        <fullName evidence="1">Uncharacterized protein</fullName>
    </submittedName>
</protein>
<name>A0AAD9V014_ACRCE</name>
<organism evidence="1 2">
    <name type="scientific">Acropora cervicornis</name>
    <name type="common">Staghorn coral</name>
    <dbReference type="NCBI Taxonomy" id="6130"/>
    <lineage>
        <taxon>Eukaryota</taxon>
        <taxon>Metazoa</taxon>
        <taxon>Cnidaria</taxon>
        <taxon>Anthozoa</taxon>
        <taxon>Hexacorallia</taxon>
        <taxon>Scleractinia</taxon>
        <taxon>Astrocoeniina</taxon>
        <taxon>Acroporidae</taxon>
        <taxon>Acropora</taxon>
    </lineage>
</organism>
<reference evidence="1" key="2">
    <citation type="journal article" date="2023" name="Science">
        <title>Genomic signatures of disease resistance in endangered staghorn corals.</title>
        <authorList>
            <person name="Vollmer S.V."/>
            <person name="Selwyn J.D."/>
            <person name="Despard B.A."/>
            <person name="Roesel C.L."/>
        </authorList>
    </citation>
    <scope>NUCLEOTIDE SEQUENCE</scope>
    <source>
        <strain evidence="1">K2</strain>
    </source>
</reference>
<dbReference type="Proteomes" id="UP001249851">
    <property type="component" value="Unassembled WGS sequence"/>
</dbReference>
<accession>A0AAD9V014</accession>
<reference evidence="1" key="1">
    <citation type="journal article" date="2023" name="G3 (Bethesda)">
        <title>Whole genome assembly and annotation of the endangered Caribbean coral Acropora cervicornis.</title>
        <authorList>
            <person name="Selwyn J.D."/>
            <person name="Vollmer S.V."/>
        </authorList>
    </citation>
    <scope>NUCLEOTIDE SEQUENCE</scope>
    <source>
        <strain evidence="1">K2</strain>
    </source>
</reference>
<comment type="caution">
    <text evidence="1">The sequence shown here is derived from an EMBL/GenBank/DDBJ whole genome shotgun (WGS) entry which is preliminary data.</text>
</comment>
<proteinExistence type="predicted"/>
<sequence>MEEAVLPMPAHLTFQPACTFLSYNPETDKACKNFVVAITDELKCNISERVKYTCFIGVTADGATDVETREAEDASVRFLYNGVPVSNFEGLKECHNARAAGVIQAIRQVLNEINDNWKQKCVSMRSLEASGMIGKNNSVYVHLKPDVASARSIHCIAHKLELRFQDNQGCTTFFPRCKGDVAGYLEIL</sequence>
<dbReference type="PANTHER" id="PTHR46880">
    <property type="entry name" value="RAS-ASSOCIATING DOMAIN-CONTAINING PROTEIN"/>
    <property type="match status" value="1"/>
</dbReference>